<sequence length="103" mass="11985">NVVIKLVQNEVLIYIVPIYINCNYWEKDFENLGNLLSLAEVNNFIIIGDCNVRIADAQVIRSELTYFNDKIISERKSKDKNLNARGKQFLELCDNHDLIVLNR</sequence>
<feature type="non-terminal residue" evidence="1">
    <location>
        <position position="1"/>
    </location>
</feature>
<organism evidence="1">
    <name type="scientific">Triatoma infestans</name>
    <name type="common">Assassin bug</name>
    <dbReference type="NCBI Taxonomy" id="30076"/>
    <lineage>
        <taxon>Eukaryota</taxon>
        <taxon>Metazoa</taxon>
        <taxon>Ecdysozoa</taxon>
        <taxon>Arthropoda</taxon>
        <taxon>Hexapoda</taxon>
        <taxon>Insecta</taxon>
        <taxon>Pterygota</taxon>
        <taxon>Neoptera</taxon>
        <taxon>Paraneoptera</taxon>
        <taxon>Hemiptera</taxon>
        <taxon>Heteroptera</taxon>
        <taxon>Panheteroptera</taxon>
        <taxon>Cimicomorpha</taxon>
        <taxon>Reduviidae</taxon>
        <taxon>Triatominae</taxon>
        <taxon>Triatoma</taxon>
    </lineage>
</organism>
<dbReference type="EMBL" id="GEMB01007742">
    <property type="protein sequence ID" value="JAR95704.1"/>
    <property type="molecule type" value="Transcribed_RNA"/>
</dbReference>
<dbReference type="AlphaFoldDB" id="A0A170U9C9"/>
<dbReference type="InterPro" id="IPR036691">
    <property type="entry name" value="Endo/exonu/phosph_ase_sf"/>
</dbReference>
<accession>A0A170U9C9</accession>
<evidence type="ECO:0000313" key="1">
    <source>
        <dbReference type="EMBL" id="JAR95704.1"/>
    </source>
</evidence>
<proteinExistence type="predicted"/>
<protein>
    <submittedName>
        <fullName evidence="1">Uncharacterized protein</fullName>
    </submittedName>
</protein>
<dbReference type="Gene3D" id="3.60.10.10">
    <property type="entry name" value="Endonuclease/exonuclease/phosphatase"/>
    <property type="match status" value="1"/>
</dbReference>
<name>A0A170U9C9_TRIIF</name>
<reference evidence="1" key="2">
    <citation type="journal article" date="2017" name="J. Med. Entomol.">
        <title>Transcriptome Analysis of the Triatoma infestans (Hemiptera: Reduviidae) Integument.</title>
        <authorList>
            <person name="Calderon-Fernandez G.M."/>
            <person name="Moriconi D.E."/>
            <person name="Dulbecco A.B."/>
            <person name="Juarez M.P."/>
        </authorList>
    </citation>
    <scope>NUCLEOTIDE SEQUENCE</scope>
    <source>
        <strain evidence="1">Int1</strain>
        <tissue evidence="1">Integument</tissue>
    </source>
</reference>
<reference evidence="1" key="1">
    <citation type="submission" date="2016-04" db="EMBL/GenBank/DDBJ databases">
        <authorList>
            <person name="Calderon-Fernandez G.M.Sr."/>
        </authorList>
    </citation>
    <scope>NUCLEOTIDE SEQUENCE</scope>
    <source>
        <strain evidence="1">Int1</strain>
        <tissue evidence="1">Integument</tissue>
    </source>
</reference>